<evidence type="ECO:0000259" key="2">
    <source>
        <dbReference type="Pfam" id="PF00892"/>
    </source>
</evidence>
<feature type="transmembrane region" description="Helical" evidence="1">
    <location>
        <begin position="76"/>
        <end position="93"/>
    </location>
</feature>
<dbReference type="InterPro" id="IPR000620">
    <property type="entry name" value="EamA_dom"/>
</dbReference>
<dbReference type="AlphaFoldDB" id="A0A7Y0E186"/>
<feature type="transmembrane region" description="Helical" evidence="1">
    <location>
        <begin position="255"/>
        <end position="272"/>
    </location>
</feature>
<dbReference type="Proteomes" id="UP000539372">
    <property type="component" value="Unassembled WGS sequence"/>
</dbReference>
<feature type="transmembrane region" description="Helical" evidence="1">
    <location>
        <begin position="12"/>
        <end position="32"/>
    </location>
</feature>
<evidence type="ECO:0000313" key="4">
    <source>
        <dbReference type="Proteomes" id="UP000539372"/>
    </source>
</evidence>
<dbReference type="EMBL" id="JABBNT010000003">
    <property type="protein sequence ID" value="NMM45372.1"/>
    <property type="molecule type" value="Genomic_DNA"/>
</dbReference>
<feature type="transmembrane region" description="Helical" evidence="1">
    <location>
        <begin position="99"/>
        <end position="121"/>
    </location>
</feature>
<gene>
    <name evidence="3" type="ORF">HH303_12835</name>
</gene>
<feature type="transmembrane region" description="Helical" evidence="1">
    <location>
        <begin position="44"/>
        <end position="64"/>
    </location>
</feature>
<name>A0A7Y0E186_9PROT</name>
<comment type="caution">
    <text evidence="3">The sequence shown here is derived from an EMBL/GenBank/DDBJ whole genome shotgun (WGS) entry which is preliminary data.</text>
</comment>
<dbReference type="GO" id="GO:0016020">
    <property type="term" value="C:membrane"/>
    <property type="evidence" value="ECO:0007669"/>
    <property type="project" value="InterPro"/>
</dbReference>
<dbReference type="RefSeq" id="WP_169625716.1">
    <property type="nucleotide sequence ID" value="NZ_JABBNT010000003.1"/>
</dbReference>
<dbReference type="PANTHER" id="PTHR22911">
    <property type="entry name" value="ACYL-MALONYL CONDENSING ENZYME-RELATED"/>
    <property type="match status" value="1"/>
</dbReference>
<keyword evidence="1" id="KW-1133">Transmembrane helix</keyword>
<dbReference type="SUPFAM" id="SSF103481">
    <property type="entry name" value="Multidrug resistance efflux transporter EmrE"/>
    <property type="match status" value="1"/>
</dbReference>
<reference evidence="3 4" key="1">
    <citation type="submission" date="2020-04" db="EMBL/GenBank/DDBJ databases">
        <title>Rhodospirillaceae bacterium KN72 isolated from deep sea.</title>
        <authorList>
            <person name="Zhang D.-C."/>
        </authorList>
    </citation>
    <scope>NUCLEOTIDE SEQUENCE [LARGE SCALE GENOMIC DNA]</scope>
    <source>
        <strain evidence="3 4">KN72</strain>
    </source>
</reference>
<proteinExistence type="predicted"/>
<accession>A0A7Y0E186</accession>
<keyword evidence="1" id="KW-0472">Membrane</keyword>
<organism evidence="3 4">
    <name type="scientific">Pacificispira spongiicola</name>
    <dbReference type="NCBI Taxonomy" id="2729598"/>
    <lineage>
        <taxon>Bacteria</taxon>
        <taxon>Pseudomonadati</taxon>
        <taxon>Pseudomonadota</taxon>
        <taxon>Alphaproteobacteria</taxon>
        <taxon>Rhodospirillales</taxon>
        <taxon>Rhodospirillaceae</taxon>
        <taxon>Pacificispira</taxon>
    </lineage>
</organism>
<dbReference type="Pfam" id="PF00892">
    <property type="entry name" value="EamA"/>
    <property type="match status" value="1"/>
</dbReference>
<evidence type="ECO:0000313" key="3">
    <source>
        <dbReference type="EMBL" id="NMM45372.1"/>
    </source>
</evidence>
<feature type="transmembrane region" description="Helical" evidence="1">
    <location>
        <begin position="278"/>
        <end position="297"/>
    </location>
</feature>
<feature type="transmembrane region" description="Helical" evidence="1">
    <location>
        <begin position="159"/>
        <end position="177"/>
    </location>
</feature>
<feature type="transmembrane region" description="Helical" evidence="1">
    <location>
        <begin position="189"/>
        <end position="210"/>
    </location>
</feature>
<protein>
    <submittedName>
        <fullName evidence="3">DMT family transporter</fullName>
    </submittedName>
</protein>
<keyword evidence="4" id="KW-1185">Reference proteome</keyword>
<feature type="transmembrane region" description="Helical" evidence="1">
    <location>
        <begin position="222"/>
        <end position="243"/>
    </location>
</feature>
<feature type="transmembrane region" description="Helical" evidence="1">
    <location>
        <begin position="130"/>
        <end position="147"/>
    </location>
</feature>
<evidence type="ECO:0000256" key="1">
    <source>
        <dbReference type="SAM" id="Phobius"/>
    </source>
</evidence>
<keyword evidence="1" id="KW-0812">Transmembrane</keyword>
<feature type="domain" description="EamA" evidence="2">
    <location>
        <begin position="16"/>
        <end position="144"/>
    </location>
</feature>
<dbReference type="InterPro" id="IPR037185">
    <property type="entry name" value="EmrE-like"/>
</dbReference>
<sequence length="309" mass="32733">MSSVTENKLETPLWPSLAIVVASVLWGLYWIPMRSLEEVGIEKGWPSLVLNVGVLAVLLPGIALRWRRFLFQPGQLAIAGLSIGAALGLYGIALNLTDVVRAVLLFYLSPAWSTLIGLIWLGERLTLRRIAALTMGFAGLVVVLGIEDGIPLPQSVGDWMALVSGMVWSIGSAKIYTSRGHGTFEISCSMALGTVVVAGAMLAIFPADVIGGFPTPSDPAKALAILAIGIAVLMMPILFLTVWGTKRLSPATAGILLLGDLVVAVASAAILLEDEPFGVREITGTLLIAGAGFLEVLPFRRRRRAVEGV</sequence>